<evidence type="ECO:0000313" key="1">
    <source>
        <dbReference type="EMBL" id="ADB31278.1"/>
    </source>
</evidence>
<reference evidence="2" key="1">
    <citation type="submission" date="2009-09" db="EMBL/GenBank/DDBJ databases">
        <title>The complete genome of Kribbella flavida DSM 17836.</title>
        <authorList>
            <consortium name="US DOE Joint Genome Institute (JGI-PGF)"/>
            <person name="Lucas S."/>
            <person name="Copeland A."/>
            <person name="Lapidus A."/>
            <person name="Glavina del Rio T."/>
            <person name="Dalin E."/>
            <person name="Tice H."/>
            <person name="Bruce D."/>
            <person name="Goodwin L."/>
            <person name="Pitluck S."/>
            <person name="Kyrpides N."/>
            <person name="Mavromatis K."/>
            <person name="Ivanova N."/>
            <person name="Saunders E."/>
            <person name="Brettin T."/>
            <person name="Detter J.C."/>
            <person name="Han C."/>
            <person name="Larimer F."/>
            <person name="Land M."/>
            <person name="Hauser L."/>
            <person name="Markowitz V."/>
            <person name="Cheng J.-F."/>
            <person name="Hugenholtz P."/>
            <person name="Woyke T."/>
            <person name="Wu D."/>
            <person name="Pukall R."/>
            <person name="Klenk H.-P."/>
            <person name="Eisen J.A."/>
        </authorList>
    </citation>
    <scope>NUCLEOTIDE SEQUENCE [LARGE SCALE GENOMIC DNA]</scope>
    <source>
        <strain evidence="2">DSM 17836 / JCM 10339 / NBRC 14399</strain>
    </source>
</reference>
<keyword evidence="2" id="KW-1185">Reference proteome</keyword>
<dbReference type="KEGG" id="kfl:Kfla_2199"/>
<accession>D2PTG5</accession>
<dbReference type="EMBL" id="CP001736">
    <property type="protein sequence ID" value="ADB31278.1"/>
    <property type="molecule type" value="Genomic_DNA"/>
</dbReference>
<gene>
    <name evidence="1" type="ordered locus">Kfla_2199</name>
</gene>
<reference evidence="1 2" key="2">
    <citation type="journal article" date="2010" name="Stand. Genomic Sci.">
        <title>Complete genome sequence of Kribbella flavida type strain (IFO 14399).</title>
        <authorList>
            <person name="Pukall R."/>
            <person name="Lapidus A."/>
            <person name="Glavina Del Rio T."/>
            <person name="Copeland A."/>
            <person name="Tice H."/>
            <person name="Cheng J.-F."/>
            <person name="Lucas S."/>
            <person name="Chen F."/>
            <person name="Nolan M."/>
            <person name="LaButti K."/>
            <person name="Pati A."/>
            <person name="Ivanova N."/>
            <person name="Mavrommatis K."/>
            <person name="Mikhailova N."/>
            <person name="Pitluck S."/>
            <person name="Bruce D."/>
            <person name="Goodwin L."/>
            <person name="Land M."/>
            <person name="Hauser L."/>
            <person name="Chang Y.-J."/>
            <person name="Jeffries C.D."/>
            <person name="Chen A."/>
            <person name="Palaniappan K."/>
            <person name="Chain P."/>
            <person name="Rohde M."/>
            <person name="Goeker M."/>
            <person name="Bristow J."/>
            <person name="Eisen J.A."/>
            <person name="Markowitz V."/>
            <person name="Hugenholtz P."/>
            <person name="Kyrpides N.C."/>
            <person name="Klenk H.-P."/>
            <person name="Brettin T."/>
        </authorList>
    </citation>
    <scope>NUCLEOTIDE SEQUENCE [LARGE SCALE GENOMIC DNA]</scope>
    <source>
        <strain evidence="2">DSM 17836 / JCM 10339 / NBRC 14399</strain>
    </source>
</reference>
<dbReference type="Proteomes" id="UP000007967">
    <property type="component" value="Chromosome"/>
</dbReference>
<protein>
    <submittedName>
        <fullName evidence="1">Uncharacterized protein</fullName>
    </submittedName>
</protein>
<dbReference type="STRING" id="479435.Kfla_2199"/>
<dbReference type="AlphaFoldDB" id="D2PTG5"/>
<evidence type="ECO:0000313" key="2">
    <source>
        <dbReference type="Proteomes" id="UP000007967"/>
    </source>
</evidence>
<name>D2PTG5_KRIFD</name>
<proteinExistence type="predicted"/>
<organism evidence="1 2">
    <name type="scientific">Kribbella flavida (strain DSM 17836 / JCM 10339 / NBRC 14399)</name>
    <dbReference type="NCBI Taxonomy" id="479435"/>
    <lineage>
        <taxon>Bacteria</taxon>
        <taxon>Bacillati</taxon>
        <taxon>Actinomycetota</taxon>
        <taxon>Actinomycetes</taxon>
        <taxon>Propionibacteriales</taxon>
        <taxon>Kribbellaceae</taxon>
        <taxon>Kribbella</taxon>
    </lineage>
</organism>
<dbReference type="HOGENOM" id="CLU_2954547_0_0_11"/>
<sequence length="59" mass="6598">MEVLRLLASRRAASVTETIRRAISVLQFVEDEVAKGNKLAVVETDENGEQRVREIVLMG</sequence>